<dbReference type="Proteomes" id="UP000716291">
    <property type="component" value="Unassembled WGS sequence"/>
</dbReference>
<name>A0A9P6WTB4_RHIOR</name>
<accession>A0A9P6WTB4</accession>
<proteinExistence type="predicted"/>
<dbReference type="AlphaFoldDB" id="A0A9P6WTB4"/>
<evidence type="ECO:0000313" key="2">
    <source>
        <dbReference type="Proteomes" id="UP000716291"/>
    </source>
</evidence>
<protein>
    <submittedName>
        <fullName evidence="1">Uncharacterized protein</fullName>
    </submittedName>
</protein>
<comment type="caution">
    <text evidence="1">The sequence shown here is derived from an EMBL/GenBank/DDBJ whole genome shotgun (WGS) entry which is preliminary data.</text>
</comment>
<dbReference type="EMBL" id="JAANQT010008576">
    <property type="protein sequence ID" value="KAG1280960.1"/>
    <property type="molecule type" value="Genomic_DNA"/>
</dbReference>
<evidence type="ECO:0000313" key="1">
    <source>
        <dbReference type="EMBL" id="KAG1280960.1"/>
    </source>
</evidence>
<gene>
    <name evidence="1" type="ORF">G6F64_014496</name>
</gene>
<reference evidence="1" key="1">
    <citation type="journal article" date="2020" name="Microb. Genom.">
        <title>Genetic diversity of clinical and environmental Mucorales isolates obtained from an investigation of mucormycosis cases among solid organ transplant recipients.</title>
        <authorList>
            <person name="Nguyen M.H."/>
            <person name="Kaul D."/>
            <person name="Muto C."/>
            <person name="Cheng S.J."/>
            <person name="Richter R.A."/>
            <person name="Bruno V.M."/>
            <person name="Liu G."/>
            <person name="Beyhan S."/>
            <person name="Sundermann A.J."/>
            <person name="Mounaud S."/>
            <person name="Pasculle A.W."/>
            <person name="Nierman W.C."/>
            <person name="Driscoll E."/>
            <person name="Cumbie R."/>
            <person name="Clancy C.J."/>
            <person name="Dupont C.L."/>
        </authorList>
    </citation>
    <scope>NUCLEOTIDE SEQUENCE</scope>
    <source>
        <strain evidence="1">GL11</strain>
    </source>
</reference>
<organism evidence="1 2">
    <name type="scientific">Rhizopus oryzae</name>
    <name type="common">Mucormycosis agent</name>
    <name type="synonym">Rhizopus arrhizus var. delemar</name>
    <dbReference type="NCBI Taxonomy" id="64495"/>
    <lineage>
        <taxon>Eukaryota</taxon>
        <taxon>Fungi</taxon>
        <taxon>Fungi incertae sedis</taxon>
        <taxon>Mucoromycota</taxon>
        <taxon>Mucoromycotina</taxon>
        <taxon>Mucoromycetes</taxon>
        <taxon>Mucorales</taxon>
        <taxon>Mucorineae</taxon>
        <taxon>Rhizopodaceae</taxon>
        <taxon>Rhizopus</taxon>
    </lineage>
</organism>
<sequence>MGGEVLAHQRAPGGFAEQAPADRETVAQQAEQIVEQQPLVDRHATRFQACRRGHRLRVAQVRGERMLLCTQGIGSLSHDRHRRAWPAGGGWSAARPAVRHRAGN</sequence>
<keyword evidence="2" id="KW-1185">Reference proteome</keyword>